<dbReference type="SUPFAM" id="SSF52518">
    <property type="entry name" value="Thiamin diphosphate-binding fold (THDP-binding)"/>
    <property type="match status" value="2"/>
</dbReference>
<dbReference type="InterPro" id="IPR017820">
    <property type="entry name" value="Sulphoacetald_Actrfrase"/>
</dbReference>
<dbReference type="GO" id="GO:0009097">
    <property type="term" value="P:isoleucine biosynthetic process"/>
    <property type="evidence" value="ECO:0007669"/>
    <property type="project" value="TreeGrafter"/>
</dbReference>
<dbReference type="GO" id="GO:0019529">
    <property type="term" value="P:taurine catabolic process"/>
    <property type="evidence" value="ECO:0007669"/>
    <property type="project" value="UniProtKB-UniRule"/>
</dbReference>
<evidence type="ECO:0000256" key="11">
    <source>
        <dbReference type="NCBIfam" id="TIGR03457"/>
    </source>
</evidence>
<dbReference type="NCBIfam" id="TIGR03457">
    <property type="entry name" value="sulphoacet_xsc"/>
    <property type="match status" value="1"/>
</dbReference>
<dbReference type="InterPro" id="IPR045229">
    <property type="entry name" value="TPP_enz"/>
</dbReference>
<organism evidence="17 18">
    <name type="scientific">Litoreibacter janthinus</name>
    <dbReference type="NCBI Taxonomy" id="670154"/>
    <lineage>
        <taxon>Bacteria</taxon>
        <taxon>Pseudomonadati</taxon>
        <taxon>Pseudomonadota</taxon>
        <taxon>Alphaproteobacteria</taxon>
        <taxon>Rhodobacterales</taxon>
        <taxon>Roseobacteraceae</taxon>
        <taxon>Litoreibacter</taxon>
    </lineage>
</organism>
<dbReference type="CDD" id="cd07035">
    <property type="entry name" value="TPP_PYR_POX_like"/>
    <property type="match status" value="1"/>
</dbReference>
<name>A0A1I6G6M7_9RHOB</name>
<dbReference type="Pfam" id="PF02775">
    <property type="entry name" value="TPP_enzyme_C"/>
    <property type="match status" value="1"/>
</dbReference>
<keyword evidence="7" id="KW-0460">Magnesium</keyword>
<gene>
    <name evidence="17" type="ORF">SAMN04488002_0980</name>
</gene>
<evidence type="ECO:0000259" key="14">
    <source>
        <dbReference type="Pfam" id="PF00205"/>
    </source>
</evidence>
<dbReference type="GO" id="GO:0050660">
    <property type="term" value="F:flavin adenine dinucleotide binding"/>
    <property type="evidence" value="ECO:0007669"/>
    <property type="project" value="TreeGrafter"/>
</dbReference>
<dbReference type="InterPro" id="IPR029061">
    <property type="entry name" value="THDP-binding"/>
</dbReference>
<protein>
    <recommendedName>
        <fullName evidence="10 11">Sulfoacetaldehyde acetyltransferase</fullName>
        <ecNumber evidence="4 11">2.3.3.15</ecNumber>
    </recommendedName>
</protein>
<dbReference type="EC" id="2.3.3.15" evidence="4 11"/>
<dbReference type="EMBL" id="FOYO01000001">
    <property type="protein sequence ID" value="SFR37846.1"/>
    <property type="molecule type" value="Genomic_DNA"/>
</dbReference>
<keyword evidence="18" id="KW-1185">Reference proteome</keyword>
<keyword evidence="9" id="KW-0012">Acyltransferase</keyword>
<proteinExistence type="inferred from homology"/>
<evidence type="ECO:0000256" key="10">
    <source>
        <dbReference type="ARBA" id="ARBA00074574"/>
    </source>
</evidence>
<dbReference type="GO" id="GO:0030976">
    <property type="term" value="F:thiamine pyrophosphate binding"/>
    <property type="evidence" value="ECO:0007669"/>
    <property type="project" value="InterPro"/>
</dbReference>
<dbReference type="GO" id="GO:0003984">
    <property type="term" value="F:acetolactate synthase activity"/>
    <property type="evidence" value="ECO:0007669"/>
    <property type="project" value="TreeGrafter"/>
</dbReference>
<evidence type="ECO:0000256" key="3">
    <source>
        <dbReference type="ARBA" id="ARBA00007812"/>
    </source>
</evidence>
<feature type="region of interest" description="Disordered" evidence="13">
    <location>
        <begin position="359"/>
        <end position="385"/>
    </location>
</feature>
<dbReference type="GO" id="GO:0050487">
    <property type="term" value="F:sulfoacetaldehyde acetyltransferase activity"/>
    <property type="evidence" value="ECO:0007669"/>
    <property type="project" value="UniProtKB-UniRule"/>
</dbReference>
<evidence type="ECO:0000256" key="4">
    <source>
        <dbReference type="ARBA" id="ARBA00012971"/>
    </source>
</evidence>
<evidence type="ECO:0000256" key="6">
    <source>
        <dbReference type="ARBA" id="ARBA00022723"/>
    </source>
</evidence>
<dbReference type="InterPro" id="IPR011766">
    <property type="entry name" value="TPP_enzyme_TPP-bd"/>
</dbReference>
<comment type="cofactor">
    <cofactor evidence="2">
        <name>thiamine diphosphate</name>
        <dbReference type="ChEBI" id="CHEBI:58937"/>
    </cofactor>
</comment>
<dbReference type="Gene3D" id="3.40.50.1220">
    <property type="entry name" value="TPP-binding domain"/>
    <property type="match status" value="1"/>
</dbReference>
<dbReference type="STRING" id="670154.SAMN04488002_0980"/>
<dbReference type="Gene3D" id="3.40.50.970">
    <property type="match status" value="2"/>
</dbReference>
<evidence type="ECO:0000313" key="17">
    <source>
        <dbReference type="EMBL" id="SFR37846.1"/>
    </source>
</evidence>
<dbReference type="Pfam" id="PF02776">
    <property type="entry name" value="TPP_enzyme_N"/>
    <property type="match status" value="1"/>
</dbReference>
<evidence type="ECO:0000256" key="9">
    <source>
        <dbReference type="ARBA" id="ARBA00023315"/>
    </source>
</evidence>
<keyword evidence="5 17" id="KW-0808">Transferase</keyword>
<evidence type="ECO:0000256" key="13">
    <source>
        <dbReference type="SAM" id="MobiDB-lite"/>
    </source>
</evidence>
<dbReference type="InterPro" id="IPR012000">
    <property type="entry name" value="Thiamin_PyroP_enz_cen_dom"/>
</dbReference>
<evidence type="ECO:0000256" key="12">
    <source>
        <dbReference type="RuleBase" id="RU362132"/>
    </source>
</evidence>
<dbReference type="GO" id="GO:0005948">
    <property type="term" value="C:acetolactate synthase complex"/>
    <property type="evidence" value="ECO:0007669"/>
    <property type="project" value="TreeGrafter"/>
</dbReference>
<evidence type="ECO:0000259" key="16">
    <source>
        <dbReference type="Pfam" id="PF02776"/>
    </source>
</evidence>
<dbReference type="NCBIfam" id="NF005713">
    <property type="entry name" value="PRK07525.1"/>
    <property type="match status" value="1"/>
</dbReference>
<feature type="domain" description="Thiamine pyrophosphate enzyme N-terminal TPP-binding" evidence="16">
    <location>
        <begin position="3"/>
        <end position="118"/>
    </location>
</feature>
<dbReference type="AlphaFoldDB" id="A0A1I6G6M7"/>
<dbReference type="InterPro" id="IPR012001">
    <property type="entry name" value="Thiamin_PyroP_enz_TPP-bd_dom"/>
</dbReference>
<dbReference type="SUPFAM" id="SSF52467">
    <property type="entry name" value="DHS-like NAD/FAD-binding domain"/>
    <property type="match status" value="1"/>
</dbReference>
<dbReference type="GO" id="GO:0000287">
    <property type="term" value="F:magnesium ion binding"/>
    <property type="evidence" value="ECO:0007669"/>
    <property type="project" value="InterPro"/>
</dbReference>
<dbReference type="PANTHER" id="PTHR18968:SF13">
    <property type="entry name" value="ACETOLACTATE SYNTHASE CATALYTIC SUBUNIT, MITOCHONDRIAL"/>
    <property type="match status" value="1"/>
</dbReference>
<sequence>MKMTTEEAFVKTLQMHGIKHAFGIIGSAMMPISDLFPTAGIKFWDCAHEMTAGMMADGYTRATGEMSMMVAQNGPGITNFVTSVKTAYWNHTPLLLVTPQAANKTIGQGGFQEMEQMNLFKDCVAYQEEVRDPTRIAEVLNRVIMKAYRASAPAQINIPRDYWTQVVDIELPVVVDFERPSGGEEAVKSAAELLSSAKFPVILNGAGVVLAGGIDASMKLAETLDAPVCVGYQHNDAFPGSHPLFAGPLGYNGSKAGMELISKADVVLALGTRLNPFSTLPGYGIDYWPTNAKIIQVDLNPDRIGLTKKVAIGIVGDAKKVAEGILANLKDGAGDAGRADRKATIAQTKSAWAQELTSLDHEEDDPGTTWNERARTREPNKMSPRQAWRAIQSALPKNAIISSDIGNNCAIGNAYPSFENGRKYLAPGLFGPCGYGFPAIAGAKIGCPDVPVVGFAGDGAFGISMNEMVSVGRGDWPAMTMIIFRNYQWGAEKRNTTLWFDDNFVGTELNTSVSYAKIADACGLKGVQVDSMESLTEALNTAVKEQMENNVTTFIEILLNQELGEPFRRDAMKKPVAVAGVAASDMAAE</sequence>
<dbReference type="PANTHER" id="PTHR18968">
    <property type="entry name" value="THIAMINE PYROPHOSPHATE ENZYMES"/>
    <property type="match status" value="1"/>
</dbReference>
<dbReference type="FunFam" id="3.40.50.970:FF:000107">
    <property type="entry name" value="Sulfoacetaldehyde acetyltransferase Xsc"/>
    <property type="match status" value="1"/>
</dbReference>
<dbReference type="OrthoDB" id="4494979at2"/>
<dbReference type="InterPro" id="IPR029035">
    <property type="entry name" value="DHS-like_NAD/FAD-binding_dom"/>
</dbReference>
<feature type="domain" description="Thiamine pyrophosphate enzyme TPP-binding" evidence="15">
    <location>
        <begin position="404"/>
        <end position="557"/>
    </location>
</feature>
<comment type="cofactor">
    <cofactor evidence="1">
        <name>Mg(2+)</name>
        <dbReference type="ChEBI" id="CHEBI:18420"/>
    </cofactor>
</comment>
<dbReference type="RefSeq" id="WP_090213210.1">
    <property type="nucleotide sequence ID" value="NZ_FOYO01000001.1"/>
</dbReference>
<keyword evidence="6" id="KW-0479">Metal-binding</keyword>
<dbReference type="Pfam" id="PF00205">
    <property type="entry name" value="TPP_enzyme_M"/>
    <property type="match status" value="1"/>
</dbReference>
<evidence type="ECO:0000313" key="18">
    <source>
        <dbReference type="Proteomes" id="UP000199658"/>
    </source>
</evidence>
<evidence type="ECO:0000259" key="15">
    <source>
        <dbReference type="Pfam" id="PF02775"/>
    </source>
</evidence>
<feature type="domain" description="Thiamine pyrophosphate enzyme central" evidence="14">
    <location>
        <begin position="187"/>
        <end position="323"/>
    </location>
</feature>
<evidence type="ECO:0000256" key="8">
    <source>
        <dbReference type="ARBA" id="ARBA00023052"/>
    </source>
</evidence>
<evidence type="ECO:0000256" key="2">
    <source>
        <dbReference type="ARBA" id="ARBA00001964"/>
    </source>
</evidence>
<dbReference type="Proteomes" id="UP000199658">
    <property type="component" value="Unassembled WGS sequence"/>
</dbReference>
<dbReference type="GO" id="GO:0009099">
    <property type="term" value="P:L-valine biosynthetic process"/>
    <property type="evidence" value="ECO:0007669"/>
    <property type="project" value="TreeGrafter"/>
</dbReference>
<accession>A0A1I6G6M7</accession>
<evidence type="ECO:0000256" key="5">
    <source>
        <dbReference type="ARBA" id="ARBA00022679"/>
    </source>
</evidence>
<evidence type="ECO:0000256" key="1">
    <source>
        <dbReference type="ARBA" id="ARBA00001946"/>
    </source>
</evidence>
<evidence type="ECO:0000256" key="7">
    <source>
        <dbReference type="ARBA" id="ARBA00022842"/>
    </source>
</evidence>
<comment type="similarity">
    <text evidence="3 12">Belongs to the TPP enzyme family.</text>
</comment>
<reference evidence="18" key="1">
    <citation type="submission" date="2016-10" db="EMBL/GenBank/DDBJ databases">
        <authorList>
            <person name="Varghese N."/>
            <person name="Submissions S."/>
        </authorList>
    </citation>
    <scope>NUCLEOTIDE SEQUENCE [LARGE SCALE GENOMIC DNA]</scope>
    <source>
        <strain evidence="18">DSM 26921</strain>
    </source>
</reference>
<keyword evidence="8 12" id="KW-0786">Thiamine pyrophosphate</keyword>